<dbReference type="EMBL" id="VOBR01000035">
    <property type="protein sequence ID" value="TWP46103.1"/>
    <property type="molecule type" value="Genomic_DNA"/>
</dbReference>
<dbReference type="Proteomes" id="UP000316639">
    <property type="component" value="Unassembled WGS sequence"/>
</dbReference>
<evidence type="ECO:0000256" key="5">
    <source>
        <dbReference type="SAM" id="SignalP"/>
    </source>
</evidence>
<comment type="caution">
    <text evidence="6">The sequence shown here is derived from an EMBL/GenBank/DDBJ whole genome shotgun (WGS) entry which is preliminary data.</text>
</comment>
<reference evidence="6 7" key="1">
    <citation type="submission" date="2019-07" db="EMBL/GenBank/DDBJ databases">
        <title>Lentzea xizangensis sp. nov., isolated from Qinghai-Tibetan Plateau Soils.</title>
        <authorList>
            <person name="Huang J."/>
        </authorList>
    </citation>
    <scope>NUCLEOTIDE SEQUENCE [LARGE SCALE GENOMIC DNA]</scope>
    <source>
        <strain evidence="6 7">FXJ1.1311</strain>
    </source>
</reference>
<gene>
    <name evidence="6" type="ORF">FKR81_36825</name>
</gene>
<evidence type="ECO:0000313" key="6">
    <source>
        <dbReference type="EMBL" id="TWP46103.1"/>
    </source>
</evidence>
<protein>
    <submittedName>
        <fullName evidence="6">Alpha/beta hydrolase</fullName>
    </submittedName>
</protein>
<dbReference type="PANTHER" id="PTHR10272:SF0">
    <property type="entry name" value="PLATELET-ACTIVATING FACTOR ACETYLHYDROLASE"/>
    <property type="match status" value="1"/>
</dbReference>
<proteinExistence type="predicted"/>
<evidence type="ECO:0000256" key="2">
    <source>
        <dbReference type="ARBA" id="ARBA00022963"/>
    </source>
</evidence>
<dbReference type="OrthoDB" id="6646510at2"/>
<sequence>MLRLLLAVSLLVAGLAGTAAADEVRTAEYELTPGLPAVVHHPADISGVHPLVVILHGYYATCADRNPNGELYRWPCAEGIEPIPSYRGYDYLGGDLAAKGFVVVSINANHINGGQHGPDDFADRAALINEHLAAWQRLSASGEGPLAGAFGELRGHVDMTSVGVMGHSKGGRSAARHSADGYHGEWPQGVRVKAVIALEPIPSGGADSVVSQIPFMTVIGACDKVSNPAARQYFEDAATRNTAPLHLLTVHGANHTFFNTQWSPSSGQVDSGDDADHDGVAPGNCRTNDASHAEQKQLTEEQQRIVGAGYLSAFFQRYLKGETRFDPVLTGADHPFEHITEVDVEHDQ</sequence>
<evidence type="ECO:0000256" key="3">
    <source>
        <dbReference type="ARBA" id="ARBA00023098"/>
    </source>
</evidence>
<dbReference type="GO" id="GO:0016042">
    <property type="term" value="P:lipid catabolic process"/>
    <property type="evidence" value="ECO:0007669"/>
    <property type="project" value="UniProtKB-KW"/>
</dbReference>
<evidence type="ECO:0000256" key="1">
    <source>
        <dbReference type="ARBA" id="ARBA00022801"/>
    </source>
</evidence>
<feature type="signal peptide" evidence="5">
    <location>
        <begin position="1"/>
        <end position="21"/>
    </location>
</feature>
<evidence type="ECO:0000313" key="7">
    <source>
        <dbReference type="Proteomes" id="UP000316639"/>
    </source>
</evidence>
<dbReference type="AlphaFoldDB" id="A0A563EHW9"/>
<name>A0A563EHW9_9PSEU</name>
<dbReference type="PANTHER" id="PTHR10272">
    <property type="entry name" value="PLATELET-ACTIVATING FACTOR ACETYLHYDROLASE"/>
    <property type="match status" value="1"/>
</dbReference>
<keyword evidence="3" id="KW-0443">Lipid metabolism</keyword>
<dbReference type="InterPro" id="IPR029058">
    <property type="entry name" value="AB_hydrolase_fold"/>
</dbReference>
<organism evidence="6 7">
    <name type="scientific">Lentzea tibetensis</name>
    <dbReference type="NCBI Taxonomy" id="2591470"/>
    <lineage>
        <taxon>Bacteria</taxon>
        <taxon>Bacillati</taxon>
        <taxon>Actinomycetota</taxon>
        <taxon>Actinomycetes</taxon>
        <taxon>Pseudonocardiales</taxon>
        <taxon>Pseudonocardiaceae</taxon>
        <taxon>Lentzea</taxon>
    </lineage>
</organism>
<feature type="chain" id="PRO_5021719833" evidence="5">
    <location>
        <begin position="22"/>
        <end position="348"/>
    </location>
</feature>
<feature type="region of interest" description="Disordered" evidence="4">
    <location>
        <begin position="261"/>
        <end position="291"/>
    </location>
</feature>
<keyword evidence="7" id="KW-1185">Reference proteome</keyword>
<evidence type="ECO:0000256" key="4">
    <source>
        <dbReference type="SAM" id="MobiDB-lite"/>
    </source>
</evidence>
<dbReference type="Gene3D" id="3.40.50.1820">
    <property type="entry name" value="alpha/beta hydrolase"/>
    <property type="match status" value="1"/>
</dbReference>
<dbReference type="RefSeq" id="WP_146358853.1">
    <property type="nucleotide sequence ID" value="NZ_VOBR01000035.1"/>
</dbReference>
<keyword evidence="2" id="KW-0442">Lipid degradation</keyword>
<keyword evidence="5" id="KW-0732">Signal</keyword>
<accession>A0A563EHW9</accession>
<dbReference type="SUPFAM" id="SSF53474">
    <property type="entry name" value="alpha/beta-Hydrolases"/>
    <property type="match status" value="1"/>
</dbReference>
<dbReference type="GO" id="GO:0003847">
    <property type="term" value="F:1-alkyl-2-acetylglycerophosphocholine esterase activity"/>
    <property type="evidence" value="ECO:0007669"/>
    <property type="project" value="TreeGrafter"/>
</dbReference>
<keyword evidence="1 6" id="KW-0378">Hydrolase</keyword>